<sequence length="91" mass="9993">MSHFPNRQYETFPVCGIYVAGTYQIEQKQLAKAAFETSLQFPISSSSFRAVVLVPVFSSIYHHAALPVEAASMILTSHTCCGKIRSCGSFT</sequence>
<organism evidence="1 2">
    <name type="scientific">Psophocarpus tetragonolobus</name>
    <name type="common">Winged bean</name>
    <name type="synonym">Dolichos tetragonolobus</name>
    <dbReference type="NCBI Taxonomy" id="3891"/>
    <lineage>
        <taxon>Eukaryota</taxon>
        <taxon>Viridiplantae</taxon>
        <taxon>Streptophyta</taxon>
        <taxon>Embryophyta</taxon>
        <taxon>Tracheophyta</taxon>
        <taxon>Spermatophyta</taxon>
        <taxon>Magnoliopsida</taxon>
        <taxon>eudicotyledons</taxon>
        <taxon>Gunneridae</taxon>
        <taxon>Pentapetalae</taxon>
        <taxon>rosids</taxon>
        <taxon>fabids</taxon>
        <taxon>Fabales</taxon>
        <taxon>Fabaceae</taxon>
        <taxon>Papilionoideae</taxon>
        <taxon>50 kb inversion clade</taxon>
        <taxon>NPAAA clade</taxon>
        <taxon>indigoferoid/millettioid clade</taxon>
        <taxon>Phaseoleae</taxon>
        <taxon>Psophocarpus</taxon>
    </lineage>
</organism>
<evidence type="ECO:0000313" key="2">
    <source>
        <dbReference type="Proteomes" id="UP001386955"/>
    </source>
</evidence>
<dbReference type="Proteomes" id="UP001386955">
    <property type="component" value="Unassembled WGS sequence"/>
</dbReference>
<protein>
    <submittedName>
        <fullName evidence="1">Uncharacterized protein</fullName>
    </submittedName>
</protein>
<reference evidence="1 2" key="1">
    <citation type="submission" date="2024-01" db="EMBL/GenBank/DDBJ databases">
        <title>The genomes of 5 underutilized Papilionoideae crops provide insights into root nodulation and disease resistanc.</title>
        <authorList>
            <person name="Jiang F."/>
        </authorList>
    </citation>
    <scope>NUCLEOTIDE SEQUENCE [LARGE SCALE GENOMIC DNA]</scope>
    <source>
        <strain evidence="1">DUOXIRENSHENG_FW03</strain>
        <tissue evidence="1">Leaves</tissue>
    </source>
</reference>
<keyword evidence="2" id="KW-1185">Reference proteome</keyword>
<evidence type="ECO:0000313" key="1">
    <source>
        <dbReference type="EMBL" id="KAK7391083.1"/>
    </source>
</evidence>
<dbReference type="EMBL" id="JAYMYS010000005">
    <property type="protein sequence ID" value="KAK7391083.1"/>
    <property type="molecule type" value="Genomic_DNA"/>
</dbReference>
<gene>
    <name evidence="1" type="ORF">VNO78_19435</name>
</gene>
<dbReference type="AlphaFoldDB" id="A0AAN9SBH0"/>
<proteinExistence type="predicted"/>
<accession>A0AAN9SBH0</accession>
<name>A0AAN9SBH0_PSOTE</name>
<comment type="caution">
    <text evidence="1">The sequence shown here is derived from an EMBL/GenBank/DDBJ whole genome shotgun (WGS) entry which is preliminary data.</text>
</comment>